<evidence type="ECO:0000313" key="1">
    <source>
        <dbReference type="EMBL" id="NEV00171.1"/>
    </source>
</evidence>
<organism evidence="1 2">
    <name type="scientific">Bradyrhizobium uaiense</name>
    <dbReference type="NCBI Taxonomy" id="2594946"/>
    <lineage>
        <taxon>Bacteria</taxon>
        <taxon>Pseudomonadati</taxon>
        <taxon>Pseudomonadota</taxon>
        <taxon>Alphaproteobacteria</taxon>
        <taxon>Hyphomicrobiales</taxon>
        <taxon>Nitrobacteraceae</taxon>
        <taxon>Bradyrhizobium</taxon>
    </lineage>
</organism>
<evidence type="ECO:0000313" key="2">
    <source>
        <dbReference type="Proteomes" id="UP000468531"/>
    </source>
</evidence>
<accession>A0A6P1BR65</accession>
<dbReference type="EMBL" id="VKHP01000164">
    <property type="protein sequence ID" value="NEV00171.1"/>
    <property type="molecule type" value="Genomic_DNA"/>
</dbReference>
<protein>
    <submittedName>
        <fullName evidence="1">Uncharacterized protein</fullName>
    </submittedName>
</protein>
<dbReference type="Proteomes" id="UP000468531">
    <property type="component" value="Unassembled WGS sequence"/>
</dbReference>
<sequence length="155" mass="17117">MNWSGRGDGGSSAFSAAPLSVMSPTIQHSDKSPNLIKPLSSDGLRTDFRLSGKAIISEPINNQCKFERCCARKIAFLLKIEVPRPVRSRRCGSLGTEHLALQRQETVALMMAGYQLLLRRIETAPIWAIDRGRYRGKGLGPELTPSELHGVLLFQ</sequence>
<dbReference type="AlphaFoldDB" id="A0A6P1BR65"/>
<reference evidence="1 2" key="1">
    <citation type="journal article" date="2020" name="Arch. Microbiol.">
        <title>Bradyrhizobium uaiense sp. nov., a new highly efficient cowpea symbiont.</title>
        <authorList>
            <person name="Cabral Michel D."/>
            <person name="Azarias Guimaraes A."/>
            <person name="Martins da Costa E."/>
            <person name="Soares de Carvalho T."/>
            <person name="Balsanelli E."/>
            <person name="Willems A."/>
            <person name="Maltempi de Souza E."/>
            <person name="de Souza Moreira F.M."/>
        </authorList>
    </citation>
    <scope>NUCLEOTIDE SEQUENCE [LARGE SCALE GENOMIC DNA]</scope>
    <source>
        <strain evidence="1 2">UFLA 03-164</strain>
    </source>
</reference>
<comment type="caution">
    <text evidence="1">The sequence shown here is derived from an EMBL/GenBank/DDBJ whole genome shotgun (WGS) entry which is preliminary data.</text>
</comment>
<keyword evidence="2" id="KW-1185">Reference proteome</keyword>
<name>A0A6P1BR65_9BRAD</name>
<gene>
    <name evidence="1" type="ORF">FNJ47_31240</name>
</gene>
<proteinExistence type="predicted"/>